<protein>
    <submittedName>
        <fullName evidence="2">Uncharacterized protein</fullName>
    </submittedName>
</protein>
<comment type="caution">
    <text evidence="2">The sequence shown here is derived from an EMBL/GenBank/DDBJ whole genome shotgun (WGS) entry which is preliminary data.</text>
</comment>
<proteinExistence type="predicted"/>
<accession>A0AAW2DVD5</accession>
<evidence type="ECO:0000313" key="3">
    <source>
        <dbReference type="Proteomes" id="UP001459277"/>
    </source>
</evidence>
<sequence>MVVTLYVFRDFELWIESEGTLTPEQNKFGPNLRAPPFVALRKNVITIPSFYAAKKKMNAENTVDRNSSQHSGLGRENVPKQPQKETASSEAKNNSPSMRKTYGGVNWAEMVIQNQTDTVIIEELKSLNEFETALKDIDEEIGLAEEFGSAKKSFKNPDAHDNLSENTQLHMSRAPQAARVYNPKGKKKCVLQTWTQRNRTQTSDSTTETLQTPGKKRLAVGDEVHIELLAKLF</sequence>
<keyword evidence="3" id="KW-1185">Reference proteome</keyword>
<gene>
    <name evidence="2" type="ORF">SO802_007804</name>
</gene>
<reference evidence="2 3" key="1">
    <citation type="submission" date="2024-01" db="EMBL/GenBank/DDBJ databases">
        <title>A telomere-to-telomere, gap-free genome of sweet tea (Lithocarpus litseifolius).</title>
        <authorList>
            <person name="Zhou J."/>
        </authorList>
    </citation>
    <scope>NUCLEOTIDE SEQUENCE [LARGE SCALE GENOMIC DNA]</scope>
    <source>
        <strain evidence="2">Zhou-2022a</strain>
        <tissue evidence="2">Leaf</tissue>
    </source>
</reference>
<dbReference type="AlphaFoldDB" id="A0AAW2DVD5"/>
<feature type="region of interest" description="Disordered" evidence="1">
    <location>
        <begin position="61"/>
        <end position="100"/>
    </location>
</feature>
<dbReference type="Proteomes" id="UP001459277">
    <property type="component" value="Unassembled WGS sequence"/>
</dbReference>
<name>A0AAW2DVD5_9ROSI</name>
<feature type="compositionally biased region" description="Polar residues" evidence="1">
    <location>
        <begin position="61"/>
        <end position="71"/>
    </location>
</feature>
<evidence type="ECO:0000256" key="1">
    <source>
        <dbReference type="SAM" id="MobiDB-lite"/>
    </source>
</evidence>
<feature type="compositionally biased region" description="Polar residues" evidence="1">
    <location>
        <begin position="84"/>
        <end position="98"/>
    </location>
</feature>
<organism evidence="2 3">
    <name type="scientific">Lithocarpus litseifolius</name>
    <dbReference type="NCBI Taxonomy" id="425828"/>
    <lineage>
        <taxon>Eukaryota</taxon>
        <taxon>Viridiplantae</taxon>
        <taxon>Streptophyta</taxon>
        <taxon>Embryophyta</taxon>
        <taxon>Tracheophyta</taxon>
        <taxon>Spermatophyta</taxon>
        <taxon>Magnoliopsida</taxon>
        <taxon>eudicotyledons</taxon>
        <taxon>Gunneridae</taxon>
        <taxon>Pentapetalae</taxon>
        <taxon>rosids</taxon>
        <taxon>fabids</taxon>
        <taxon>Fagales</taxon>
        <taxon>Fagaceae</taxon>
        <taxon>Lithocarpus</taxon>
    </lineage>
</organism>
<dbReference type="EMBL" id="JAZDWU010000002">
    <property type="protein sequence ID" value="KAL0012696.1"/>
    <property type="molecule type" value="Genomic_DNA"/>
</dbReference>
<evidence type="ECO:0000313" key="2">
    <source>
        <dbReference type="EMBL" id="KAL0012696.1"/>
    </source>
</evidence>